<evidence type="ECO:0000256" key="1">
    <source>
        <dbReference type="ARBA" id="ARBA00010075"/>
    </source>
</evidence>
<evidence type="ECO:0000259" key="5">
    <source>
        <dbReference type="Pfam" id="PF01609"/>
    </source>
</evidence>
<keyword evidence="4" id="KW-0233">DNA recombination</keyword>
<dbReference type="RefSeq" id="WP_119808243.1">
    <property type="nucleotide sequence ID" value="NZ_CP032364.1"/>
</dbReference>
<dbReference type="GO" id="GO:0004803">
    <property type="term" value="F:transposase activity"/>
    <property type="evidence" value="ECO:0007669"/>
    <property type="project" value="InterPro"/>
</dbReference>
<protein>
    <submittedName>
        <fullName evidence="6">IS4 family transposase</fullName>
    </submittedName>
</protein>
<dbReference type="InterPro" id="IPR012337">
    <property type="entry name" value="RNaseH-like_sf"/>
</dbReference>
<dbReference type="AlphaFoldDB" id="A0A385PXL4"/>
<organism evidence="6 7">
    <name type="scientific">Lachnoanaerobaculum umeaense</name>
    <dbReference type="NCBI Taxonomy" id="617123"/>
    <lineage>
        <taxon>Bacteria</taxon>
        <taxon>Bacillati</taxon>
        <taxon>Bacillota</taxon>
        <taxon>Clostridia</taxon>
        <taxon>Lachnospirales</taxon>
        <taxon>Lachnospiraceae</taxon>
        <taxon>Lachnoanaerobaculum</taxon>
    </lineage>
</organism>
<dbReference type="GO" id="GO:0003677">
    <property type="term" value="F:DNA binding"/>
    <property type="evidence" value="ECO:0007669"/>
    <property type="project" value="UniProtKB-KW"/>
</dbReference>
<dbReference type="PANTHER" id="PTHR33258:SF1">
    <property type="entry name" value="TRANSPOSASE INSL FOR INSERTION SEQUENCE ELEMENT IS186A-RELATED"/>
    <property type="match status" value="1"/>
</dbReference>
<dbReference type="KEGG" id="lua:D4A81_02465"/>
<dbReference type="InterPro" id="IPR047952">
    <property type="entry name" value="Transpos_IS4"/>
</dbReference>
<sequence>MRKSQNRLLKDQNNILSDVFLEVCRGGKTNTLVRRRKMPLEDLVYSMINRKGLTLKMELRNYMKTTHPGTEISKPGYLKQRMKLNPDAFKFLYQEHNKNFYQDEEVELYTYKGFLILAADGSDINIPTTDETIEKYGSASVRGGKPCAQIGLGCIYDVLNRFILEISINTVKFDEMRVAQEQLKGIKDTIGNRYPYLVVMDRGYPSTPAFLNFIDDGVYFVARLKTSDYKAEQKELKSNDEDVDITLTKARRRNYIGKKEETIMMSRDSFSMRFVKVCLDDGKSEIFATNLPRDKFPEECFAELYHMRWGIETAYEVLKDRLKIKNFTGVKSVLIEQDINSTIYVNNLAEDIICDIEESSQEHLKNDYKHTMQLNRNLSIGLLKNDLIYILIEKDGNKKVALLQALYDEISKNVVPIRHDRHYHRTKGQLAANFSNTHKRSF</sequence>
<name>A0A385PXL4_9FIRM</name>
<evidence type="ECO:0000256" key="2">
    <source>
        <dbReference type="ARBA" id="ARBA00022578"/>
    </source>
</evidence>
<comment type="similarity">
    <text evidence="1">Belongs to the transposase 11 family.</text>
</comment>
<evidence type="ECO:0000256" key="3">
    <source>
        <dbReference type="ARBA" id="ARBA00023125"/>
    </source>
</evidence>
<dbReference type="PANTHER" id="PTHR33258">
    <property type="entry name" value="TRANSPOSASE INSL FOR INSERTION SEQUENCE ELEMENT IS186A-RELATED"/>
    <property type="match status" value="1"/>
</dbReference>
<feature type="domain" description="Transposase IS4-like" evidence="5">
    <location>
        <begin position="115"/>
        <end position="332"/>
    </location>
</feature>
<keyword evidence="3" id="KW-0238">DNA-binding</keyword>
<dbReference type="SUPFAM" id="SSF53098">
    <property type="entry name" value="Ribonuclease H-like"/>
    <property type="match status" value="1"/>
</dbReference>
<accession>A0A385PXL4</accession>
<gene>
    <name evidence="6" type="ORF">D4A81_02465</name>
</gene>
<dbReference type="Proteomes" id="UP000265562">
    <property type="component" value="Chromosome"/>
</dbReference>
<dbReference type="GO" id="GO:0006313">
    <property type="term" value="P:DNA transposition"/>
    <property type="evidence" value="ECO:0007669"/>
    <property type="project" value="InterPro"/>
</dbReference>
<keyword evidence="2" id="KW-0815">Transposition</keyword>
<dbReference type="Pfam" id="PF01609">
    <property type="entry name" value="DDE_Tnp_1"/>
    <property type="match status" value="1"/>
</dbReference>
<evidence type="ECO:0000313" key="7">
    <source>
        <dbReference type="Proteomes" id="UP000265562"/>
    </source>
</evidence>
<evidence type="ECO:0000256" key="4">
    <source>
        <dbReference type="ARBA" id="ARBA00023172"/>
    </source>
</evidence>
<dbReference type="EMBL" id="CP032364">
    <property type="protein sequence ID" value="AYA98888.1"/>
    <property type="molecule type" value="Genomic_DNA"/>
</dbReference>
<dbReference type="InterPro" id="IPR002559">
    <property type="entry name" value="Transposase_11"/>
</dbReference>
<evidence type="ECO:0000313" key="6">
    <source>
        <dbReference type="EMBL" id="AYA98888.1"/>
    </source>
</evidence>
<dbReference type="NCBIfam" id="NF033592">
    <property type="entry name" value="transpos_IS4_1"/>
    <property type="match status" value="1"/>
</dbReference>
<keyword evidence="7" id="KW-1185">Reference proteome</keyword>
<reference evidence="6 7" key="1">
    <citation type="submission" date="2018-09" db="EMBL/GenBank/DDBJ databases">
        <title>Genome sequencing of Lachnoanaerobaculum umeaense DSM 23576.</title>
        <authorList>
            <person name="Kook J.-K."/>
            <person name="Park S.-N."/>
            <person name="Lim Y.K."/>
        </authorList>
    </citation>
    <scope>NUCLEOTIDE SEQUENCE [LARGE SCALE GENOMIC DNA]</scope>
    <source>
        <strain evidence="7">DSM 23576 \ CCUG 58757</strain>
    </source>
</reference>
<dbReference type="OrthoDB" id="9794050at2"/>
<proteinExistence type="inferred from homology"/>